<evidence type="ECO:0000313" key="6">
    <source>
        <dbReference type="Proteomes" id="UP000239237"/>
    </source>
</evidence>
<sequence length="444" mass="49874">MMSVEMEIRTRLDVIFSKYTPNAQLTEFKEELVADLLEAYQDFSKTDRSHNEALDDAFEQLGDIDSLLKDLSEPSTKEETNKESEPKRPYVDISNKGVHIGNLHINKKGVTLGDDIILDGKNNKVQFGDWLHVDRNGARVGDKYYKFEDNVDSDSNDNFENKDFKEPNWAKAHHQLTVPTSSKDFVIDYSEASIHFYTNDKIDLITIDEYFSRDNRRYFATISENDDKIVVNQGEHPMLFHVRAAVNIGIPRTFTTGKIEVQNQAGSLYAQDLVTEKFNVQINAGSFKVKNMDTKTADWQLASGSIKATHIKAEQAKIYAQLGAVNINDATIDYAKVNADFGSVRINNFIGGGEFKINSGSLRLRVDQLTNDLKLNSNSGTIRLTAPADQDFNFELATNSGAVHLDRSDIHYNKSFDGYKSGFVGANPEFTIDAQAAMGSIKIY</sequence>
<feature type="region of interest" description="Disordered" evidence="1">
    <location>
        <begin position="69"/>
        <end position="90"/>
    </location>
</feature>
<dbReference type="EMBL" id="OKQU01000002">
    <property type="protein sequence ID" value="SPE09276.1"/>
    <property type="molecule type" value="Genomic_DNA"/>
</dbReference>
<evidence type="ECO:0000313" key="3">
    <source>
        <dbReference type="EMBL" id="SPD93620.1"/>
    </source>
</evidence>
<dbReference type="Proteomes" id="UP000237923">
    <property type="component" value="Unassembled WGS sequence"/>
</dbReference>
<dbReference type="RefSeq" id="WP_105299744.1">
    <property type="nucleotide sequence ID" value="NZ_JASDEF010000007.1"/>
</dbReference>
<dbReference type="EMBL" id="OKQR01000002">
    <property type="protein sequence ID" value="SPD93620.1"/>
    <property type="molecule type" value="Genomic_DNA"/>
</dbReference>
<dbReference type="AlphaFoldDB" id="A0A2N9KEL7"/>
<reference evidence="3 6" key="1">
    <citation type="submission" date="2018-02" db="EMBL/GenBank/DDBJ databases">
        <authorList>
            <person name="Rodrigo-Torres L."/>
            <person name="Arahal R. D."/>
            <person name="Lucena T."/>
        </authorList>
    </citation>
    <scope>NUCLEOTIDE SEQUENCE [LARGE SCALE GENOMIC DNA]</scope>
    <source>
        <strain evidence="3 6">CECT 8486</strain>
    </source>
</reference>
<organism evidence="4 5">
    <name type="scientific">Leuconostoc suionicum</name>
    <dbReference type="NCBI Taxonomy" id="1511761"/>
    <lineage>
        <taxon>Bacteria</taxon>
        <taxon>Bacillati</taxon>
        <taxon>Bacillota</taxon>
        <taxon>Bacilli</taxon>
        <taxon>Lactobacillales</taxon>
        <taxon>Lactobacillaceae</taxon>
        <taxon>Leuconostoc</taxon>
    </lineage>
</organism>
<keyword evidence="6" id="KW-1185">Reference proteome</keyword>
<name>A0A2N9KEL7_9LACO</name>
<dbReference type="Proteomes" id="UP000239237">
    <property type="component" value="Unassembled WGS sequence"/>
</dbReference>
<evidence type="ECO:0000259" key="2">
    <source>
        <dbReference type="Pfam" id="PF13349"/>
    </source>
</evidence>
<evidence type="ECO:0000313" key="5">
    <source>
        <dbReference type="Proteomes" id="UP000237923"/>
    </source>
</evidence>
<reference evidence="4 5" key="2">
    <citation type="submission" date="2018-02" db="EMBL/GenBank/DDBJ databases">
        <authorList>
            <person name="Cohen D.B."/>
            <person name="Kent A.D."/>
        </authorList>
    </citation>
    <scope>NUCLEOTIDE SEQUENCE [LARGE SCALE GENOMIC DNA]</scope>
    <source>
        <strain evidence="4 5">CECT 9216</strain>
    </source>
</reference>
<accession>A0A2N9KEL7</accession>
<feature type="domain" description="DUF4097" evidence="2">
    <location>
        <begin position="212"/>
        <end position="443"/>
    </location>
</feature>
<evidence type="ECO:0000313" key="4">
    <source>
        <dbReference type="EMBL" id="SPE09276.1"/>
    </source>
</evidence>
<protein>
    <recommendedName>
        <fullName evidence="2">DUF4097 domain-containing protein</fullName>
    </recommendedName>
</protein>
<proteinExistence type="predicted"/>
<dbReference type="InterPro" id="IPR025164">
    <property type="entry name" value="Toastrack_DUF4097"/>
</dbReference>
<dbReference type="Pfam" id="PF13349">
    <property type="entry name" value="DUF4097"/>
    <property type="match status" value="1"/>
</dbReference>
<evidence type="ECO:0000256" key="1">
    <source>
        <dbReference type="SAM" id="MobiDB-lite"/>
    </source>
</evidence>
<gene>
    <name evidence="3" type="ORF">LES8486_01277</name>
    <name evidence="4" type="ORF">LES9216_01424</name>
</gene>